<dbReference type="OrthoDB" id="5175824at2759"/>
<evidence type="ECO:0000259" key="2">
    <source>
        <dbReference type="Pfam" id="PF13577"/>
    </source>
</evidence>
<dbReference type="EMBL" id="AP024448">
    <property type="protein sequence ID" value="BCS27700.1"/>
    <property type="molecule type" value="Genomic_DNA"/>
</dbReference>
<dbReference type="Pfam" id="PF13577">
    <property type="entry name" value="SnoaL_4"/>
    <property type="match status" value="1"/>
</dbReference>
<evidence type="ECO:0000313" key="3">
    <source>
        <dbReference type="EMBL" id="BCS27700.1"/>
    </source>
</evidence>
<name>A0A7R8ASG6_9EURO</name>
<proteinExistence type="predicted"/>
<gene>
    <name evidence="3" type="ORF">APUU_60748A</name>
</gene>
<keyword evidence="4" id="KW-1185">Reference proteome</keyword>
<dbReference type="InterPro" id="IPR032710">
    <property type="entry name" value="NTF2-like_dom_sf"/>
</dbReference>
<accession>A0A7R8ASG6</accession>
<reference evidence="3" key="2">
    <citation type="submission" date="2021-02" db="EMBL/GenBank/DDBJ databases">
        <title>Aspergillus puulaauensis MK2 genome sequence.</title>
        <authorList>
            <person name="Futagami T."/>
            <person name="Mori K."/>
            <person name="Kadooka C."/>
            <person name="Tanaka T."/>
        </authorList>
    </citation>
    <scope>NUCLEOTIDE SEQUENCE</scope>
    <source>
        <strain evidence="3">MK2</strain>
    </source>
</reference>
<protein>
    <recommendedName>
        <fullName evidence="2">SnoaL-like domain-containing protein</fullName>
    </recommendedName>
</protein>
<feature type="region of interest" description="Disordered" evidence="1">
    <location>
        <begin position="236"/>
        <end position="259"/>
    </location>
</feature>
<sequence>MSDIGSASLVVQVKGLLEEVTALKAESEVRKLHHKYGYYLDKCLYKEASIHTVSELFADHPDTYVQFLNGRFTGKEGVQRLYAERFAGRFVAGRNGPIDGWLLDHLMAQDIVTFDASTGRAKARIRAFMCAGTHESMPSEFPGGHRQWFEGGLYENEYCIQDGVWKILRLRYYPFWHGTVETGWKNATNYVPLYKETFPVDPLGPDEVIPDEALWPDTRVVPFHYKHPVTGREVADGDMQAPKWMEDPSTAKPARTLTD</sequence>
<organism evidence="3 4">
    <name type="scientific">Aspergillus puulaauensis</name>
    <dbReference type="NCBI Taxonomy" id="1220207"/>
    <lineage>
        <taxon>Eukaryota</taxon>
        <taxon>Fungi</taxon>
        <taxon>Dikarya</taxon>
        <taxon>Ascomycota</taxon>
        <taxon>Pezizomycotina</taxon>
        <taxon>Eurotiomycetes</taxon>
        <taxon>Eurotiomycetidae</taxon>
        <taxon>Eurotiales</taxon>
        <taxon>Aspergillaceae</taxon>
        <taxon>Aspergillus</taxon>
    </lineage>
</organism>
<dbReference type="InterPro" id="IPR037401">
    <property type="entry name" value="SnoaL-like"/>
</dbReference>
<dbReference type="KEGG" id="apuu:APUU_60748A"/>
<feature type="domain" description="SnoaL-like" evidence="2">
    <location>
        <begin position="22"/>
        <end position="171"/>
    </location>
</feature>
<dbReference type="AlphaFoldDB" id="A0A7R8ASG6"/>
<evidence type="ECO:0000313" key="4">
    <source>
        <dbReference type="Proteomes" id="UP000654913"/>
    </source>
</evidence>
<evidence type="ECO:0000256" key="1">
    <source>
        <dbReference type="SAM" id="MobiDB-lite"/>
    </source>
</evidence>
<dbReference type="RefSeq" id="XP_041559894.1">
    <property type="nucleotide sequence ID" value="XM_041694022.1"/>
</dbReference>
<dbReference type="Proteomes" id="UP000654913">
    <property type="component" value="Chromosome 6"/>
</dbReference>
<dbReference type="SUPFAM" id="SSF54427">
    <property type="entry name" value="NTF2-like"/>
    <property type="match status" value="1"/>
</dbReference>
<dbReference type="GeneID" id="64977705"/>
<reference evidence="3" key="1">
    <citation type="submission" date="2021-01" db="EMBL/GenBank/DDBJ databases">
        <authorList>
            <consortium name="Aspergillus puulaauensis MK2 genome sequencing consortium"/>
            <person name="Kazuki M."/>
            <person name="Futagami T."/>
        </authorList>
    </citation>
    <scope>NUCLEOTIDE SEQUENCE</scope>
    <source>
        <strain evidence="3">MK2</strain>
    </source>
</reference>
<dbReference type="Gene3D" id="3.10.450.50">
    <property type="match status" value="1"/>
</dbReference>